<dbReference type="EMBL" id="PJQL01000643">
    <property type="protein sequence ID" value="RCH93889.1"/>
    <property type="molecule type" value="Genomic_DNA"/>
</dbReference>
<protein>
    <submittedName>
        <fullName evidence="2">Uncharacterized protein</fullName>
    </submittedName>
</protein>
<evidence type="ECO:0000313" key="2">
    <source>
        <dbReference type="EMBL" id="RCH93889.1"/>
    </source>
</evidence>
<dbReference type="STRING" id="86630.A0A367JVK3"/>
<reference evidence="2 3" key="1">
    <citation type="journal article" date="2018" name="G3 (Bethesda)">
        <title>Phylogenetic and Phylogenomic Definition of Rhizopus Species.</title>
        <authorList>
            <person name="Gryganskyi A.P."/>
            <person name="Golan J."/>
            <person name="Dolatabadi S."/>
            <person name="Mondo S."/>
            <person name="Robb S."/>
            <person name="Idnurm A."/>
            <person name="Muszewska A."/>
            <person name="Steczkiewicz K."/>
            <person name="Masonjones S."/>
            <person name="Liao H.L."/>
            <person name="Gajdeczka M.T."/>
            <person name="Anike F."/>
            <person name="Vuek A."/>
            <person name="Anishchenko I.M."/>
            <person name="Voigt K."/>
            <person name="de Hoog G.S."/>
            <person name="Smith M.E."/>
            <person name="Heitman J."/>
            <person name="Vilgalys R."/>
            <person name="Stajich J.E."/>
        </authorList>
    </citation>
    <scope>NUCLEOTIDE SEQUENCE [LARGE SCALE GENOMIC DNA]</scope>
    <source>
        <strain evidence="2 3">CBS 357.93</strain>
    </source>
</reference>
<feature type="signal peptide" evidence="1">
    <location>
        <begin position="1"/>
        <end position="17"/>
    </location>
</feature>
<dbReference type="OrthoDB" id="2263825at2759"/>
<gene>
    <name evidence="2" type="ORF">CU097_003427</name>
</gene>
<evidence type="ECO:0000256" key="1">
    <source>
        <dbReference type="SAM" id="SignalP"/>
    </source>
</evidence>
<name>A0A367JVK3_RHIAZ</name>
<organism evidence="2 3">
    <name type="scientific">Rhizopus azygosporus</name>
    <name type="common">Rhizopus microsporus var. azygosporus</name>
    <dbReference type="NCBI Taxonomy" id="86630"/>
    <lineage>
        <taxon>Eukaryota</taxon>
        <taxon>Fungi</taxon>
        <taxon>Fungi incertae sedis</taxon>
        <taxon>Mucoromycota</taxon>
        <taxon>Mucoromycotina</taxon>
        <taxon>Mucoromycetes</taxon>
        <taxon>Mucorales</taxon>
        <taxon>Mucorineae</taxon>
        <taxon>Rhizopodaceae</taxon>
        <taxon>Rhizopus</taxon>
    </lineage>
</organism>
<dbReference type="AlphaFoldDB" id="A0A367JVK3"/>
<sequence>MIYLSFFLILLTSLIHALPITTNSITSPITTTITNTHFTPIIQEEEEKIDDNSCSLTVDYPIQIEHFAQLIATHWQFDHLDTIITKTYRTIAEQFQKHIQVSSTSSSDSRQHTFASPDNLMDLEILHAQIFGAIQAHTEGNLPLAWDRLADKLGRPALESYIRTKALEYCKVAPDLVSSTCLQQNAVKLSLEMDEYIRDNLREIYTILDNETLPVLLEKTSKDLMKLLEYFNRTFLSRDNQQLVLDVIPWSERPLSLTSQLMPSFSMYHHDDNHITDFFIDYACLSKA</sequence>
<dbReference type="Proteomes" id="UP000252139">
    <property type="component" value="Unassembled WGS sequence"/>
</dbReference>
<feature type="chain" id="PRO_5016867131" evidence="1">
    <location>
        <begin position="18"/>
        <end position="288"/>
    </location>
</feature>
<keyword evidence="3" id="KW-1185">Reference proteome</keyword>
<accession>A0A367JVK3</accession>
<comment type="caution">
    <text evidence="2">The sequence shown here is derived from an EMBL/GenBank/DDBJ whole genome shotgun (WGS) entry which is preliminary data.</text>
</comment>
<evidence type="ECO:0000313" key="3">
    <source>
        <dbReference type="Proteomes" id="UP000252139"/>
    </source>
</evidence>
<proteinExistence type="predicted"/>
<keyword evidence="1" id="KW-0732">Signal</keyword>